<protein>
    <submittedName>
        <fullName evidence="1">Uncharacterized protein</fullName>
    </submittedName>
</protein>
<dbReference type="Proteomes" id="UP000031978">
    <property type="component" value="Unassembled WGS sequence"/>
</dbReference>
<dbReference type="EMBL" id="JXCL01000038">
    <property type="protein sequence ID" value="KIL13581.1"/>
    <property type="molecule type" value="Genomic_DNA"/>
</dbReference>
<evidence type="ECO:0000313" key="2">
    <source>
        <dbReference type="Proteomes" id="UP000031978"/>
    </source>
</evidence>
<name>A0AB34QTW8_BACPU</name>
<accession>A0AB34QTW8</accession>
<gene>
    <name evidence="1" type="ORF">B4127_0593</name>
</gene>
<evidence type="ECO:0000313" key="1">
    <source>
        <dbReference type="EMBL" id="KIL13581.1"/>
    </source>
</evidence>
<reference evidence="1 2" key="1">
    <citation type="submission" date="2014-12" db="EMBL/GenBank/DDBJ databases">
        <title>Draft Genome Sequences of Five Spore-Forming Food Isolates of Bacillus pumilus.</title>
        <authorList>
            <person name="de Jong A."/>
            <person name="van Heel A.J."/>
            <person name="Montalban-Lopez M."/>
            <person name="Krawczyk A.O."/>
            <person name="Berendsen E.M."/>
            <person name="Wells-Bennik M."/>
            <person name="Kuipers O.P."/>
        </authorList>
    </citation>
    <scope>NUCLEOTIDE SEQUENCE [LARGE SCALE GENOMIC DNA]</scope>
    <source>
        <strain evidence="1 2">B4127</strain>
    </source>
</reference>
<proteinExistence type="predicted"/>
<dbReference type="RefSeq" id="WP_044141468.1">
    <property type="nucleotide sequence ID" value="NZ_JARTHW010000003.1"/>
</dbReference>
<dbReference type="AlphaFoldDB" id="A0AB34QTW8"/>
<comment type="caution">
    <text evidence="1">The sequence shown here is derived from an EMBL/GenBank/DDBJ whole genome shotgun (WGS) entry which is preliminary data.</text>
</comment>
<organism evidence="1 2">
    <name type="scientific">Bacillus pumilus</name>
    <name type="common">Bacillus mesentericus</name>
    <dbReference type="NCBI Taxonomy" id="1408"/>
    <lineage>
        <taxon>Bacteria</taxon>
        <taxon>Bacillati</taxon>
        <taxon>Bacillota</taxon>
        <taxon>Bacilli</taxon>
        <taxon>Bacillales</taxon>
        <taxon>Bacillaceae</taxon>
        <taxon>Bacillus</taxon>
    </lineage>
</organism>
<sequence length="72" mass="8434">MKFAVINLKDFSSYVPKDIVQGFLNELSKVSKSIEEGRQKDGKKPFNNYLVINQDEPYIEEVFEVLKKNHQK</sequence>